<dbReference type="PROSITE" id="PS50920">
    <property type="entry name" value="SOLCAR"/>
    <property type="match status" value="3"/>
</dbReference>
<protein>
    <submittedName>
        <fullName evidence="13">Mitochondrial carrier protein</fullName>
    </submittedName>
</protein>
<organism evidence="13 14">
    <name type="scientific">Popillia japonica</name>
    <name type="common">Japanese beetle</name>
    <dbReference type="NCBI Taxonomy" id="7064"/>
    <lineage>
        <taxon>Eukaryota</taxon>
        <taxon>Metazoa</taxon>
        <taxon>Ecdysozoa</taxon>
        <taxon>Arthropoda</taxon>
        <taxon>Hexapoda</taxon>
        <taxon>Insecta</taxon>
        <taxon>Pterygota</taxon>
        <taxon>Neoptera</taxon>
        <taxon>Endopterygota</taxon>
        <taxon>Coleoptera</taxon>
        <taxon>Polyphaga</taxon>
        <taxon>Scarabaeiformia</taxon>
        <taxon>Scarabaeidae</taxon>
        <taxon>Rutelinae</taxon>
        <taxon>Popillia</taxon>
    </lineage>
</organism>
<evidence type="ECO:0000256" key="5">
    <source>
        <dbReference type="ARBA" id="ARBA00022737"/>
    </source>
</evidence>
<evidence type="ECO:0000256" key="10">
    <source>
        <dbReference type="PROSITE-ProRule" id="PRU00282"/>
    </source>
</evidence>
<sequence>MAEKSLYISSLFGGAAAGLVVDVVLFPLDTIKTRLQAQQGFLKAGGFTGIYKGIGPQVIASAPQAALFFCTYETFKHYVSPHASSHSLPIVHMAGASLAEIVACLIRVPMEVVKQRRQTTRNRSSLSILISAYTNEGFIKGLYRGYGSTIIREVPFSIIQFPVLEYLKTLYKVYLKDNSNLQSWEVANCGAIAGGISAAVTTPLDVVKTRIMLADKTLAASGTLTVRNMMKVVYKEKGMTGLFAGFTPRVMWITIGGYIFFGVYDFAKNFCNTEILGNEYDFR</sequence>
<feature type="repeat" description="Solcar" evidence="10">
    <location>
        <begin position="87"/>
        <end position="170"/>
    </location>
</feature>
<dbReference type="Proteomes" id="UP001458880">
    <property type="component" value="Unassembled WGS sequence"/>
</dbReference>
<dbReference type="FunFam" id="1.50.40.10:FF:000018">
    <property type="entry name" value="S-adenosylmethionine mitochondrial carrier protein-like"/>
    <property type="match status" value="1"/>
</dbReference>
<keyword evidence="4 10" id="KW-0812">Transmembrane</keyword>
<feature type="repeat" description="Solcar" evidence="10">
    <location>
        <begin position="181"/>
        <end position="270"/>
    </location>
</feature>
<evidence type="ECO:0000256" key="1">
    <source>
        <dbReference type="ARBA" id="ARBA00004448"/>
    </source>
</evidence>
<keyword evidence="8" id="KW-0496">Mitochondrion</keyword>
<keyword evidence="7 12" id="KW-1133">Transmembrane helix</keyword>
<evidence type="ECO:0000256" key="6">
    <source>
        <dbReference type="ARBA" id="ARBA00022792"/>
    </source>
</evidence>
<dbReference type="AlphaFoldDB" id="A0AAW1MJA9"/>
<name>A0AAW1MJA9_POPJA</name>
<feature type="transmembrane region" description="Helical" evidence="12">
    <location>
        <begin position="6"/>
        <end position="28"/>
    </location>
</feature>
<evidence type="ECO:0000313" key="13">
    <source>
        <dbReference type="EMBL" id="KAK9746401.1"/>
    </source>
</evidence>
<accession>A0AAW1MJA9</accession>
<keyword evidence="5" id="KW-0677">Repeat</keyword>
<dbReference type="InterPro" id="IPR018108">
    <property type="entry name" value="MCP_transmembrane"/>
</dbReference>
<dbReference type="EMBL" id="JASPKY010000040">
    <property type="protein sequence ID" value="KAK9746401.1"/>
    <property type="molecule type" value="Genomic_DNA"/>
</dbReference>
<feature type="transmembrane region" description="Helical" evidence="12">
    <location>
        <begin position="239"/>
        <end position="261"/>
    </location>
</feature>
<comment type="caution">
    <text evidence="13">The sequence shown here is derived from an EMBL/GenBank/DDBJ whole genome shotgun (WGS) entry which is preliminary data.</text>
</comment>
<evidence type="ECO:0000256" key="12">
    <source>
        <dbReference type="SAM" id="Phobius"/>
    </source>
</evidence>
<proteinExistence type="inferred from homology"/>
<keyword evidence="6" id="KW-0999">Mitochondrion inner membrane</keyword>
<dbReference type="InterPro" id="IPR023395">
    <property type="entry name" value="MCP_dom_sf"/>
</dbReference>
<evidence type="ECO:0000256" key="8">
    <source>
        <dbReference type="ARBA" id="ARBA00023128"/>
    </source>
</evidence>
<evidence type="ECO:0000313" key="14">
    <source>
        <dbReference type="Proteomes" id="UP001458880"/>
    </source>
</evidence>
<reference evidence="13 14" key="1">
    <citation type="journal article" date="2024" name="BMC Genomics">
        <title>De novo assembly and annotation of Popillia japonica's genome with initial clues to its potential as an invasive pest.</title>
        <authorList>
            <person name="Cucini C."/>
            <person name="Boschi S."/>
            <person name="Funari R."/>
            <person name="Cardaioli E."/>
            <person name="Iannotti N."/>
            <person name="Marturano G."/>
            <person name="Paoli F."/>
            <person name="Bruttini M."/>
            <person name="Carapelli A."/>
            <person name="Frati F."/>
            <person name="Nardi F."/>
        </authorList>
    </citation>
    <scope>NUCLEOTIDE SEQUENCE [LARGE SCALE GENOMIC DNA]</scope>
    <source>
        <strain evidence="13">DMR45628</strain>
    </source>
</reference>
<comment type="similarity">
    <text evidence="2 11">Belongs to the mitochondrial carrier (TC 2.A.29) family.</text>
</comment>
<dbReference type="Gene3D" id="1.50.40.10">
    <property type="entry name" value="Mitochondrial carrier domain"/>
    <property type="match status" value="2"/>
</dbReference>
<dbReference type="PANTHER" id="PTHR45667">
    <property type="entry name" value="S-ADENOSYLMETHIONINE MITOCHONDRIAL CARRIER PROTEIN"/>
    <property type="match status" value="1"/>
</dbReference>
<evidence type="ECO:0000256" key="11">
    <source>
        <dbReference type="RuleBase" id="RU000488"/>
    </source>
</evidence>
<evidence type="ECO:0000256" key="3">
    <source>
        <dbReference type="ARBA" id="ARBA00022448"/>
    </source>
</evidence>
<keyword evidence="3 11" id="KW-0813">Transport</keyword>
<feature type="repeat" description="Solcar" evidence="10">
    <location>
        <begin position="5"/>
        <end position="78"/>
    </location>
</feature>
<dbReference type="Pfam" id="PF00153">
    <property type="entry name" value="Mito_carr"/>
    <property type="match status" value="3"/>
</dbReference>
<keyword evidence="9 10" id="KW-0472">Membrane</keyword>
<dbReference type="SUPFAM" id="SSF103506">
    <property type="entry name" value="Mitochondrial carrier"/>
    <property type="match status" value="1"/>
</dbReference>
<evidence type="ECO:0000256" key="7">
    <source>
        <dbReference type="ARBA" id="ARBA00022989"/>
    </source>
</evidence>
<evidence type="ECO:0000256" key="2">
    <source>
        <dbReference type="ARBA" id="ARBA00006375"/>
    </source>
</evidence>
<dbReference type="GO" id="GO:0005743">
    <property type="term" value="C:mitochondrial inner membrane"/>
    <property type="evidence" value="ECO:0007669"/>
    <property type="project" value="UniProtKB-SubCell"/>
</dbReference>
<comment type="subcellular location">
    <subcellularLocation>
        <location evidence="1">Mitochondrion inner membrane</location>
        <topology evidence="1">Multi-pass membrane protein</topology>
    </subcellularLocation>
</comment>
<gene>
    <name evidence="13" type="ORF">QE152_g6169</name>
</gene>
<keyword evidence="14" id="KW-1185">Reference proteome</keyword>
<evidence type="ECO:0000256" key="4">
    <source>
        <dbReference type="ARBA" id="ARBA00022692"/>
    </source>
</evidence>
<evidence type="ECO:0000256" key="9">
    <source>
        <dbReference type="ARBA" id="ARBA00023136"/>
    </source>
</evidence>